<sequence>MTMAGGGYNYIYEELVADESDILGKLAYSSYKRQKIEYIQAFIAKHGEDPTDSDLTAFHDISNNASQLDVYRNQAAQLALSFLETSLANEAKELEELYLAKANNEIRSFRPGFWSGVSQSVVGSGCFVLLVGCLVFFTWSLKQGPRQVIEQVFDVAIVDVPLAEQAVESRLPDQSPTSEEGAI</sequence>
<comment type="caution">
    <text evidence="2">The sequence shown here is derived from an EMBL/GenBank/DDBJ whole genome shotgun (WGS) entry which is preliminary data.</text>
</comment>
<reference evidence="2" key="1">
    <citation type="submission" date="2022-01" db="EMBL/GenBank/DDBJ databases">
        <title>Pseudomonas sp. nov. isolated from Antarctic regolith.</title>
        <authorList>
            <person name="Novakova D."/>
            <person name="Sedlar K."/>
        </authorList>
    </citation>
    <scope>NUCLEOTIDE SEQUENCE</scope>
    <source>
        <strain evidence="2">P2647</strain>
    </source>
</reference>
<feature type="transmembrane region" description="Helical" evidence="1">
    <location>
        <begin position="121"/>
        <end position="141"/>
    </location>
</feature>
<dbReference type="EMBL" id="JAKJXH010000007">
    <property type="protein sequence ID" value="MCF7542431.1"/>
    <property type="molecule type" value="Genomic_DNA"/>
</dbReference>
<keyword evidence="3" id="KW-1185">Reference proteome</keyword>
<evidence type="ECO:0000313" key="3">
    <source>
        <dbReference type="Proteomes" id="UP001162905"/>
    </source>
</evidence>
<dbReference type="RefSeq" id="WP_237251600.1">
    <property type="nucleotide sequence ID" value="NZ_JAKJXE010000003.1"/>
</dbReference>
<accession>A0ABS9I5G2</accession>
<dbReference type="Proteomes" id="UP001162905">
    <property type="component" value="Unassembled WGS sequence"/>
</dbReference>
<proteinExistence type="predicted"/>
<evidence type="ECO:0000256" key="1">
    <source>
        <dbReference type="SAM" id="Phobius"/>
    </source>
</evidence>
<gene>
    <name evidence="2" type="ORF">L4G47_09370</name>
</gene>
<name>A0ABS9I5G2_9PSED</name>
<organism evidence="2 3">
    <name type="scientific">Pseudomonas petrae</name>
    <dbReference type="NCBI Taxonomy" id="2912190"/>
    <lineage>
        <taxon>Bacteria</taxon>
        <taxon>Pseudomonadati</taxon>
        <taxon>Pseudomonadota</taxon>
        <taxon>Gammaproteobacteria</taxon>
        <taxon>Pseudomonadales</taxon>
        <taxon>Pseudomonadaceae</taxon>
        <taxon>Pseudomonas</taxon>
    </lineage>
</organism>
<keyword evidence="1" id="KW-1133">Transmembrane helix</keyword>
<keyword evidence="1" id="KW-0472">Membrane</keyword>
<evidence type="ECO:0000313" key="2">
    <source>
        <dbReference type="EMBL" id="MCF7542431.1"/>
    </source>
</evidence>
<protein>
    <submittedName>
        <fullName evidence="2">Uncharacterized protein</fullName>
    </submittedName>
</protein>
<keyword evidence="1" id="KW-0812">Transmembrane</keyword>